<name>A0A101LX32_PICGL</name>
<evidence type="ECO:0000313" key="1">
    <source>
        <dbReference type="EMBL" id="KUM46921.1"/>
    </source>
</evidence>
<comment type="caution">
    <text evidence="1">The sequence shown here is derived from an EMBL/GenBank/DDBJ whole genome shotgun (WGS) entry which is preliminary data.</text>
</comment>
<reference evidence="1" key="1">
    <citation type="journal article" date="2015" name="Genome Biol. Evol.">
        <title>Organellar Genomes of White Spruce (Picea glauca): Assembly and Annotation.</title>
        <authorList>
            <person name="Jackman S.D."/>
            <person name="Warren R.L."/>
            <person name="Gibb E.A."/>
            <person name="Vandervalk B.P."/>
            <person name="Mohamadi H."/>
            <person name="Chu J."/>
            <person name="Raymond A."/>
            <person name="Pleasance S."/>
            <person name="Coope R."/>
            <person name="Wildung M.R."/>
            <person name="Ritland C.E."/>
            <person name="Bousquet J."/>
            <person name="Jones S.J."/>
            <person name="Bohlmann J."/>
            <person name="Birol I."/>
        </authorList>
    </citation>
    <scope>NUCLEOTIDE SEQUENCE [LARGE SCALE GENOMIC DNA]</scope>
    <source>
        <tissue evidence="1">Flushing bud</tissue>
    </source>
</reference>
<keyword evidence="1" id="KW-0496">Mitochondrion</keyword>
<gene>
    <name evidence="1" type="ORF">ABT39_MTgene6376</name>
</gene>
<proteinExistence type="predicted"/>
<sequence length="104" mass="12114">MTYGLDSGSRFYPCFNSPMGSCFSPCFHPFPTHLWAVVLFQPHPLTCFQPCIHPFFPLSYVDFDLNTLCRLLFKHTMCSLLYTSYRRSSNVPIGDLITYDKNDW</sequence>
<dbReference type="EMBL" id="LKAM01000009">
    <property type="protein sequence ID" value="KUM46921.1"/>
    <property type="molecule type" value="Genomic_DNA"/>
</dbReference>
<geneLocation type="mitochondrion" evidence="1"/>
<protein>
    <submittedName>
        <fullName evidence="1">Uncharacterized protein</fullName>
    </submittedName>
</protein>
<accession>A0A101LX32</accession>
<organism evidence="1">
    <name type="scientific">Picea glauca</name>
    <name type="common">White spruce</name>
    <name type="synonym">Pinus glauca</name>
    <dbReference type="NCBI Taxonomy" id="3330"/>
    <lineage>
        <taxon>Eukaryota</taxon>
        <taxon>Viridiplantae</taxon>
        <taxon>Streptophyta</taxon>
        <taxon>Embryophyta</taxon>
        <taxon>Tracheophyta</taxon>
        <taxon>Spermatophyta</taxon>
        <taxon>Pinopsida</taxon>
        <taxon>Pinidae</taxon>
        <taxon>Conifers I</taxon>
        <taxon>Pinales</taxon>
        <taxon>Pinaceae</taxon>
        <taxon>Picea</taxon>
    </lineage>
</organism>
<dbReference type="AlphaFoldDB" id="A0A101LX32"/>